<dbReference type="RefSeq" id="XP_001008731.2">
    <property type="nucleotide sequence ID" value="XM_001008731.2"/>
</dbReference>
<dbReference type="EMBL" id="GG662840">
    <property type="protein sequence ID" value="EAR88486.2"/>
    <property type="molecule type" value="Genomic_DNA"/>
</dbReference>
<dbReference type="OrthoDB" id="366387at2759"/>
<feature type="transmembrane region" description="Helical" evidence="2">
    <location>
        <begin position="108"/>
        <end position="124"/>
    </location>
</feature>
<feature type="transmembrane region" description="Helical" evidence="2">
    <location>
        <begin position="1364"/>
        <end position="1386"/>
    </location>
</feature>
<proteinExistence type="predicted"/>
<feature type="transmembrane region" description="Helical" evidence="2">
    <location>
        <begin position="1256"/>
        <end position="1279"/>
    </location>
</feature>
<reference evidence="4" key="1">
    <citation type="journal article" date="2006" name="PLoS Biol.">
        <title>Macronuclear genome sequence of the ciliate Tetrahymena thermophila, a model eukaryote.</title>
        <authorList>
            <person name="Eisen J.A."/>
            <person name="Coyne R.S."/>
            <person name="Wu M."/>
            <person name="Wu D."/>
            <person name="Thiagarajan M."/>
            <person name="Wortman J.R."/>
            <person name="Badger J.H."/>
            <person name="Ren Q."/>
            <person name="Amedeo P."/>
            <person name="Jones K.M."/>
            <person name="Tallon L.J."/>
            <person name="Delcher A.L."/>
            <person name="Salzberg S.L."/>
            <person name="Silva J.C."/>
            <person name="Haas B.J."/>
            <person name="Majoros W.H."/>
            <person name="Farzad M."/>
            <person name="Carlton J.M."/>
            <person name="Smith R.K. Jr."/>
            <person name="Garg J."/>
            <person name="Pearlman R.E."/>
            <person name="Karrer K.M."/>
            <person name="Sun L."/>
            <person name="Manning G."/>
            <person name="Elde N.C."/>
            <person name="Turkewitz A.P."/>
            <person name="Asai D.J."/>
            <person name="Wilkes D.E."/>
            <person name="Wang Y."/>
            <person name="Cai H."/>
            <person name="Collins K."/>
            <person name="Stewart B.A."/>
            <person name="Lee S.R."/>
            <person name="Wilamowska K."/>
            <person name="Weinberg Z."/>
            <person name="Ruzzo W.L."/>
            <person name="Wloga D."/>
            <person name="Gaertig J."/>
            <person name="Frankel J."/>
            <person name="Tsao C.-C."/>
            <person name="Gorovsky M.A."/>
            <person name="Keeling P.J."/>
            <person name="Waller R.F."/>
            <person name="Patron N.J."/>
            <person name="Cherry J.M."/>
            <person name="Stover N.A."/>
            <person name="Krieger C.J."/>
            <person name="del Toro C."/>
            <person name="Ryder H.F."/>
            <person name="Williamson S.C."/>
            <person name="Barbeau R.A."/>
            <person name="Hamilton E.P."/>
            <person name="Orias E."/>
        </authorList>
    </citation>
    <scope>NUCLEOTIDE SEQUENCE [LARGE SCALE GENOMIC DNA]</scope>
    <source>
        <strain evidence="4">SB210</strain>
    </source>
</reference>
<dbReference type="InterPro" id="IPR052994">
    <property type="entry name" value="Tiny_macrocysts_regulators"/>
</dbReference>
<keyword evidence="2" id="KW-1133">Transmembrane helix</keyword>
<feature type="transmembrane region" description="Helical" evidence="2">
    <location>
        <begin position="1592"/>
        <end position="1615"/>
    </location>
</feature>
<keyword evidence="2" id="KW-0472">Membrane</keyword>
<dbReference type="PANTHER" id="PTHR31600:SF2">
    <property type="entry name" value="GAMETE ENRICHED GENE 10 PROTEIN-RELATED"/>
    <property type="match status" value="1"/>
</dbReference>
<evidence type="ECO:0000313" key="4">
    <source>
        <dbReference type="Proteomes" id="UP000009168"/>
    </source>
</evidence>
<keyword evidence="2 3" id="KW-0812">Transmembrane</keyword>
<accession>Q22TF2</accession>
<sequence length="1652" mass="193930">MFLGSLIISLDYSYSFYDEDILDKCDSHLNPTLFHLDLILCISSCFFDIYEVIGVSFTISLIKAIIVLRNHTYLNKDALRWCLIFFAIRINIVFCYLIYVINESNQDILFFAIIVLIPLSYKIGNEVFQNYYEYINQQITSQNAQNGQQQEISLFKFILNDPNKKVDIFCRLLFEGIKERIHFPSQIENSTFIFAKQIIELEKQADSQGTQEQDDYDNKLNNKRGINKILDKQKLKFSEKEILNDSFNVQAMKNILSLYEEHLKQKKITNCLNELHFSYLTFLATLSMNSCLSYIQILNVKSNQKLRMGLKDQQKMQLIMKQAEIQSQINQSRMKKEEEFQLYLILEFEDEMNKLQQQYFQCLRQYKAAVEKLSMSFVEINEILLILKEYRDGRNKLEASIIHQLQMNSQSQSLKNLCMNFDFYMLHKSSLLQFYENQNRQQIQQLKRKDYYSKHSCFIYVSLLDRSLGAIQKANRAFVKAFGFQNKQQILGKLVQSILPDAFLKRSSEAALSQIITEEFLSLYNQTLDMPLFVAKNSLGYSIPLQLKIQSQMIDSNDFGITIWAKPIKDDNMYIMLDYKDHSQIKVASRHFYQEFIYENFNLQQAKSIRMESLIPILNDLIKISQVEKGRKFETLLIQPQDKMEAKRRPDLKDPNFLNYLKFAQVYVISVQFQIFSSKLSSFVNMIIENYEPLNYMRDKVQYIQMYQSQIKELSGISLHFDPDYEQDDVLSDTRVKQFKVKEYFSGTEKKTETQFSNTQNESTSAIQNLQNSTNLNQQNILKNIQNEVDKQLSLQMQEENLKNCEKQFPSPPKKEMQQSYQVKEDSSYIINLYSFNNLEKRHDDIHQGSNFNITEQTIQGVQIANQLNARVQKESNENSPSEIQNVQSEGLQNNQENEEDNKIKKMFQGCESKDFNQNSAFHDILNSKEINLELNSKDSTQNIYYELEKKQRQLQNLNTKDSSFNQLLLSTKTGFQFTAFQSKRLKPANNENDKLDKEKEKQKDYSVDKESKFPITHDESQKKQNKDMQSVSSSNKSVQTQYLFQMIHTKKQMNYLKIINGIGIISVLATLSLTFSGFFTFYTNLIQQRENFKYINWIYIINIEMSYALSETYIKMLNNQGFLETPASQNQAFNQQLQTQIQSRIKLSKDNMVTLYNNTNMDIEVFKIVKQQQILQKIYNGKSSYDEYNLSLLYSMLLQVAGIYYFATDQDPSGIFLQQNEQNYPNLNSQVQSVITQLSSQYQTQFASILNQSLIQLYVVILVTFFFLSSIVPSYTFAKLRQQKILELFATFDPKSLKEILSQLTIQLSYYNGFEKNQTMGSRSNYSTNLNQTHLSKQMQTQINIEKKLNISRTSPLQYSLKYLIIGLITIFCLILIYPIINYVIVRQFIDNSTVINDFNNVVCQSYFTIVNSLRARQGLAMAYLIPSSHSMPISTYQGLFDDITQQINQLPNLINESIGKVQSTKMYNYQIFQDYLINVYTGNACNTMQNYTQYQNGDFLYNQCISVGKGSLQQGLLNGIIYYINVYKDYLSFVYSYNSDMFQQSFNNYNSNVPTYKQFQLKIELSKAHEYILNFFQDQNIQLYNYYEQISIILFLFQVSFVSLIFSISWFYYIKSVNSLIFSTKEFLDIFPQQTLLQNTYIMSFLRKNE</sequence>
<name>Q22TF2_TETTS</name>
<dbReference type="PANTHER" id="PTHR31600">
    <property type="entry name" value="TINY MACROCYSTS PROTEIN B-RELATED"/>
    <property type="match status" value="1"/>
</dbReference>
<feature type="region of interest" description="Disordered" evidence="1">
    <location>
        <begin position="987"/>
        <end position="1035"/>
    </location>
</feature>
<protein>
    <submittedName>
        <fullName evidence="3">Transmembrane protein, putative</fullName>
    </submittedName>
</protein>
<feature type="compositionally biased region" description="Basic and acidic residues" evidence="1">
    <location>
        <begin position="992"/>
        <end position="1027"/>
    </location>
</feature>
<organism evidence="3 4">
    <name type="scientific">Tetrahymena thermophila (strain SB210)</name>
    <dbReference type="NCBI Taxonomy" id="312017"/>
    <lineage>
        <taxon>Eukaryota</taxon>
        <taxon>Sar</taxon>
        <taxon>Alveolata</taxon>
        <taxon>Ciliophora</taxon>
        <taxon>Intramacronucleata</taxon>
        <taxon>Oligohymenophorea</taxon>
        <taxon>Hymenostomatida</taxon>
        <taxon>Tetrahymenina</taxon>
        <taxon>Tetrahymenidae</taxon>
        <taxon>Tetrahymena</taxon>
    </lineage>
</organism>
<evidence type="ECO:0000256" key="2">
    <source>
        <dbReference type="SAM" id="Phobius"/>
    </source>
</evidence>
<dbReference type="KEGG" id="tet:TTHERM_00171730"/>
<feature type="transmembrane region" description="Helical" evidence="2">
    <location>
        <begin position="78"/>
        <end position="102"/>
    </location>
</feature>
<feature type="transmembrane region" description="Helical" evidence="2">
    <location>
        <begin position="39"/>
        <end position="66"/>
    </location>
</feature>
<evidence type="ECO:0000256" key="1">
    <source>
        <dbReference type="SAM" id="MobiDB-lite"/>
    </source>
</evidence>
<feature type="transmembrane region" description="Helical" evidence="2">
    <location>
        <begin position="1059"/>
        <end position="1083"/>
    </location>
</feature>
<dbReference type="HOGENOM" id="CLU_002566_0_0_1"/>
<feature type="region of interest" description="Disordered" evidence="1">
    <location>
        <begin position="872"/>
        <end position="899"/>
    </location>
</feature>
<evidence type="ECO:0000313" key="3">
    <source>
        <dbReference type="EMBL" id="EAR88486.2"/>
    </source>
</evidence>
<keyword evidence="4" id="KW-1185">Reference proteome</keyword>
<feature type="compositionally biased region" description="Polar residues" evidence="1">
    <location>
        <begin position="878"/>
        <end position="896"/>
    </location>
</feature>
<dbReference type="GeneID" id="7836451"/>
<gene>
    <name evidence="3" type="ORF">TTHERM_00171730</name>
</gene>
<dbReference type="InParanoid" id="Q22TF2"/>
<dbReference type="Proteomes" id="UP000009168">
    <property type="component" value="Unassembled WGS sequence"/>
</dbReference>